<accession>A0A223VZW0</accession>
<dbReference type="OrthoDB" id="27280at10239"/>
<evidence type="ECO:0000313" key="3">
    <source>
        <dbReference type="Proteomes" id="UP000223025"/>
    </source>
</evidence>
<evidence type="ECO:0000259" key="1">
    <source>
        <dbReference type="SMART" id="SM00507"/>
    </source>
</evidence>
<keyword evidence="3" id="KW-1185">Reference proteome</keyword>
<dbReference type="Pfam" id="PF01844">
    <property type="entry name" value="HNH"/>
    <property type="match status" value="1"/>
</dbReference>
<dbReference type="RefSeq" id="YP_009611755.1">
    <property type="nucleotide sequence ID" value="NC_042013.1"/>
</dbReference>
<organism evidence="2 3">
    <name type="scientific">Agrobacterium phage Atu_ph07</name>
    <dbReference type="NCBI Taxonomy" id="2024264"/>
    <lineage>
        <taxon>Viruses</taxon>
        <taxon>Duplodnaviria</taxon>
        <taxon>Heunggongvirae</taxon>
        <taxon>Uroviricota</taxon>
        <taxon>Caudoviricetes</taxon>
        <taxon>Polybotosvirus</taxon>
        <taxon>Polybotosvirus Atuph07</taxon>
    </lineage>
</organism>
<name>A0A223VZW0_9CAUD</name>
<dbReference type="KEGG" id="vg:40088093"/>
<dbReference type="SMART" id="SM00507">
    <property type="entry name" value="HNHc"/>
    <property type="match status" value="1"/>
</dbReference>
<dbReference type="GO" id="GO:0003676">
    <property type="term" value="F:nucleic acid binding"/>
    <property type="evidence" value="ECO:0007669"/>
    <property type="project" value="InterPro"/>
</dbReference>
<dbReference type="GO" id="GO:0004519">
    <property type="term" value="F:endonuclease activity"/>
    <property type="evidence" value="ECO:0007669"/>
    <property type="project" value="InterPro"/>
</dbReference>
<dbReference type="Proteomes" id="UP000223025">
    <property type="component" value="Segment"/>
</dbReference>
<dbReference type="CDD" id="cd00085">
    <property type="entry name" value="HNHc"/>
    <property type="match status" value="1"/>
</dbReference>
<proteinExistence type="predicted"/>
<dbReference type="GeneID" id="40088093"/>
<dbReference type="InterPro" id="IPR003615">
    <property type="entry name" value="HNH_nuc"/>
</dbReference>
<dbReference type="InterPro" id="IPR002711">
    <property type="entry name" value="HNH"/>
</dbReference>
<evidence type="ECO:0000313" key="2">
    <source>
        <dbReference type="EMBL" id="ASV44700.1"/>
    </source>
</evidence>
<feature type="domain" description="HNH nuclease" evidence="1">
    <location>
        <begin position="11"/>
        <end position="66"/>
    </location>
</feature>
<protein>
    <recommendedName>
        <fullName evidence="1">HNH nuclease domain-containing protein</fullName>
    </recommendedName>
</protein>
<dbReference type="EMBL" id="MF403008">
    <property type="protein sequence ID" value="ASV44700.1"/>
    <property type="molecule type" value="Genomic_DNA"/>
</dbReference>
<dbReference type="GO" id="GO:0008270">
    <property type="term" value="F:zinc ion binding"/>
    <property type="evidence" value="ECO:0007669"/>
    <property type="project" value="InterPro"/>
</dbReference>
<sequence>MFKCEEMSKSAFKRMKIKNDEYFCVMCDVKGEWNGKPLSLHVDHIDGNNRNNKIDNLRMLCPNCHSQTETYCGNNNKRGYHAGNLKVSDEKLLKAMKENVLPTDALKSVKLAGAGNYARIYKLAETHSIEHMKRKEKPEYSFECNHCNNKVHVTNKKDIKKYCSIECFRTSRDKDAPLTNISVNEIISKLEEFNGNFTRTGLFFKVSDNAIRKKIKSYYP</sequence>
<reference evidence="2 3" key="1">
    <citation type="submission" date="2017-06" db="EMBL/GenBank/DDBJ databases">
        <authorList>
            <person name="Kim H.J."/>
            <person name="Triplett B.A."/>
        </authorList>
    </citation>
    <scope>NUCLEOTIDE SEQUENCE [LARGE SCALE GENOMIC DNA]</scope>
</reference>